<dbReference type="InterPro" id="IPR029058">
    <property type="entry name" value="AB_hydrolase_fold"/>
</dbReference>
<sequence>MSRTHTDRVHGIDFHPELRRAARMLPRQIITPVTLPLLRRASRLMWRRAPADDIEVLTLSSGVGVRLFRPAGDAGTTPALLWIHGGGYVIGDAAQDDVLCRRFARELGATVASVDYRLAPDFPYPVPLEDCYEALKWLAALPAVDPSRIAIGGASAGGGLAAALALLARDRGEIPLAAQLLVYPMIDDRTVLRGGLDNPGHRLWNQASNRFGWRSYLGDADPDVAVPARRGDLAGLPPAWIGVGTLDLFHDEDLAYAERLRAAGVPCEVEVVQGAFHGFDGIAPKAEVSLAFFRSQCALLRTAFAPAAA</sequence>
<dbReference type="PANTHER" id="PTHR48081">
    <property type="entry name" value="AB HYDROLASE SUPERFAMILY PROTEIN C4A8.06C"/>
    <property type="match status" value="1"/>
</dbReference>
<dbReference type="GO" id="GO:0016787">
    <property type="term" value="F:hydrolase activity"/>
    <property type="evidence" value="ECO:0007669"/>
    <property type="project" value="UniProtKB-KW"/>
</dbReference>
<evidence type="ECO:0000256" key="1">
    <source>
        <dbReference type="ARBA" id="ARBA00022801"/>
    </source>
</evidence>
<evidence type="ECO:0000259" key="2">
    <source>
        <dbReference type="Pfam" id="PF07859"/>
    </source>
</evidence>
<protein>
    <submittedName>
        <fullName evidence="3">Esterase</fullName>
    </submittedName>
</protein>
<keyword evidence="1" id="KW-0378">Hydrolase</keyword>
<accession>A0A7I7U1C4</accession>
<gene>
    <name evidence="3" type="ORF">MPRF_10750</name>
</gene>
<reference evidence="3 4" key="1">
    <citation type="journal article" date="2019" name="Emerg. Microbes Infect.">
        <title>Comprehensive subspecies identification of 175 nontuberculous mycobacteria species based on 7547 genomic profiles.</title>
        <authorList>
            <person name="Matsumoto Y."/>
            <person name="Kinjo T."/>
            <person name="Motooka D."/>
            <person name="Nabeya D."/>
            <person name="Jung N."/>
            <person name="Uechi K."/>
            <person name="Horii T."/>
            <person name="Iida T."/>
            <person name="Fujita J."/>
            <person name="Nakamura S."/>
        </authorList>
    </citation>
    <scope>NUCLEOTIDE SEQUENCE [LARGE SCALE GENOMIC DNA]</scope>
    <source>
        <strain evidence="3 4">JCM 6367</strain>
    </source>
</reference>
<dbReference type="InterPro" id="IPR013094">
    <property type="entry name" value="AB_hydrolase_3"/>
</dbReference>
<dbReference type="SUPFAM" id="SSF53474">
    <property type="entry name" value="alpha/beta-Hydrolases"/>
    <property type="match status" value="1"/>
</dbReference>
<dbReference type="Proteomes" id="UP000466554">
    <property type="component" value="Chromosome"/>
</dbReference>
<organism evidence="3 4">
    <name type="scientific">Mycolicibacterium parafortuitum</name>
    <name type="common">Mycobacterium parafortuitum</name>
    <dbReference type="NCBI Taxonomy" id="39692"/>
    <lineage>
        <taxon>Bacteria</taxon>
        <taxon>Bacillati</taxon>
        <taxon>Actinomycetota</taxon>
        <taxon>Actinomycetes</taxon>
        <taxon>Mycobacteriales</taxon>
        <taxon>Mycobacteriaceae</taxon>
        <taxon>Mycolicibacterium</taxon>
    </lineage>
</organism>
<dbReference type="Gene3D" id="3.40.50.1820">
    <property type="entry name" value="alpha/beta hydrolase"/>
    <property type="match status" value="1"/>
</dbReference>
<feature type="domain" description="Alpha/beta hydrolase fold-3" evidence="2">
    <location>
        <begin position="80"/>
        <end position="279"/>
    </location>
</feature>
<dbReference type="PANTHER" id="PTHR48081:SF8">
    <property type="entry name" value="ALPHA_BETA HYDROLASE FOLD-3 DOMAIN-CONTAINING PROTEIN-RELATED"/>
    <property type="match status" value="1"/>
</dbReference>
<dbReference type="InterPro" id="IPR050300">
    <property type="entry name" value="GDXG_lipolytic_enzyme"/>
</dbReference>
<proteinExistence type="predicted"/>
<name>A0A7I7U1C4_MYCPF</name>
<evidence type="ECO:0000313" key="3">
    <source>
        <dbReference type="EMBL" id="BBY74176.1"/>
    </source>
</evidence>
<dbReference type="AlphaFoldDB" id="A0A7I7U1C4"/>
<dbReference type="EMBL" id="AP022598">
    <property type="protein sequence ID" value="BBY74176.1"/>
    <property type="molecule type" value="Genomic_DNA"/>
</dbReference>
<dbReference type="Pfam" id="PF07859">
    <property type="entry name" value="Abhydrolase_3"/>
    <property type="match status" value="1"/>
</dbReference>
<evidence type="ECO:0000313" key="4">
    <source>
        <dbReference type="Proteomes" id="UP000466554"/>
    </source>
</evidence>